<gene>
    <name evidence="9" type="ORF">FCN74_10730</name>
</gene>
<keyword evidence="3 7" id="KW-1134">Transmembrane beta strand</keyword>
<accession>A0A4U5TP16</accession>
<dbReference type="InterPro" id="IPR008969">
    <property type="entry name" value="CarboxyPept-like_regulatory"/>
</dbReference>
<dbReference type="NCBIfam" id="TIGR04057">
    <property type="entry name" value="SusC_RagA_signa"/>
    <property type="match status" value="1"/>
</dbReference>
<dbReference type="Gene3D" id="2.170.130.10">
    <property type="entry name" value="TonB-dependent receptor, plug domain"/>
    <property type="match status" value="1"/>
</dbReference>
<evidence type="ECO:0000313" key="9">
    <source>
        <dbReference type="EMBL" id="TKS55829.1"/>
    </source>
</evidence>
<reference evidence="9 10" key="1">
    <citation type="submission" date="2019-04" db="EMBL/GenBank/DDBJ databases">
        <title>Psychroflexus halotolerans sp. nov., isolated from a marine solar saltern.</title>
        <authorList>
            <person name="Feng X."/>
        </authorList>
    </citation>
    <scope>NUCLEOTIDE SEQUENCE [LARGE SCALE GENOMIC DNA]</scope>
    <source>
        <strain evidence="9 10">WDS2C27</strain>
    </source>
</reference>
<dbReference type="InterPro" id="IPR036942">
    <property type="entry name" value="Beta-barrel_TonB_sf"/>
</dbReference>
<dbReference type="GO" id="GO:0009279">
    <property type="term" value="C:cell outer membrane"/>
    <property type="evidence" value="ECO:0007669"/>
    <property type="project" value="UniProtKB-SubCell"/>
</dbReference>
<keyword evidence="10" id="KW-1185">Reference proteome</keyword>
<dbReference type="InterPro" id="IPR023997">
    <property type="entry name" value="TonB-dep_OMP_SusC/RagA_CS"/>
</dbReference>
<feature type="domain" description="TonB-dependent receptor plug" evidence="8">
    <location>
        <begin position="100"/>
        <end position="200"/>
    </location>
</feature>
<evidence type="ECO:0000256" key="2">
    <source>
        <dbReference type="ARBA" id="ARBA00022448"/>
    </source>
</evidence>
<dbReference type="Pfam" id="PF13715">
    <property type="entry name" value="CarbopepD_reg_2"/>
    <property type="match status" value="1"/>
</dbReference>
<dbReference type="InterPro" id="IPR023996">
    <property type="entry name" value="TonB-dep_OMP_SusC/RagA"/>
</dbReference>
<dbReference type="SUPFAM" id="SSF56935">
    <property type="entry name" value="Porins"/>
    <property type="match status" value="1"/>
</dbReference>
<dbReference type="FunFam" id="2.60.40.1120:FF:000003">
    <property type="entry name" value="Outer membrane protein Omp121"/>
    <property type="match status" value="1"/>
</dbReference>
<comment type="caution">
    <text evidence="9">The sequence shown here is derived from an EMBL/GenBank/DDBJ whole genome shotgun (WGS) entry which is preliminary data.</text>
</comment>
<evidence type="ECO:0000256" key="5">
    <source>
        <dbReference type="ARBA" id="ARBA00023136"/>
    </source>
</evidence>
<dbReference type="AlphaFoldDB" id="A0A4U5TP16"/>
<comment type="subcellular location">
    <subcellularLocation>
        <location evidence="1 7">Cell outer membrane</location>
        <topology evidence="1 7">Multi-pass membrane protein</topology>
    </subcellularLocation>
</comment>
<dbReference type="NCBIfam" id="TIGR04056">
    <property type="entry name" value="OMP_RagA_SusC"/>
    <property type="match status" value="1"/>
</dbReference>
<name>A0A4U5TP16_9FLAO</name>
<dbReference type="SUPFAM" id="SSF49464">
    <property type="entry name" value="Carboxypeptidase regulatory domain-like"/>
    <property type="match status" value="1"/>
</dbReference>
<dbReference type="InterPro" id="IPR037066">
    <property type="entry name" value="Plug_dom_sf"/>
</dbReference>
<dbReference type="Gene3D" id="2.60.40.1120">
    <property type="entry name" value="Carboxypeptidase-like, regulatory domain"/>
    <property type="match status" value="1"/>
</dbReference>
<evidence type="ECO:0000313" key="10">
    <source>
        <dbReference type="Proteomes" id="UP000306552"/>
    </source>
</evidence>
<keyword evidence="5 7" id="KW-0472">Membrane</keyword>
<comment type="similarity">
    <text evidence="7">Belongs to the TonB-dependent receptor family.</text>
</comment>
<keyword evidence="2 7" id="KW-0813">Transport</keyword>
<organism evidence="9 10">
    <name type="scientific">Mesohalobacter halotolerans</name>
    <dbReference type="NCBI Taxonomy" id="1883405"/>
    <lineage>
        <taxon>Bacteria</taxon>
        <taxon>Pseudomonadati</taxon>
        <taxon>Bacteroidota</taxon>
        <taxon>Flavobacteriia</taxon>
        <taxon>Flavobacteriales</taxon>
        <taxon>Flavobacteriaceae</taxon>
        <taxon>Mesohalobacter</taxon>
    </lineage>
</organism>
<evidence type="ECO:0000259" key="8">
    <source>
        <dbReference type="Pfam" id="PF07715"/>
    </source>
</evidence>
<dbReference type="InterPro" id="IPR039426">
    <property type="entry name" value="TonB-dep_rcpt-like"/>
</dbReference>
<keyword evidence="4 7" id="KW-0812">Transmembrane</keyword>
<dbReference type="Proteomes" id="UP000306552">
    <property type="component" value="Unassembled WGS sequence"/>
</dbReference>
<dbReference type="EMBL" id="SWMU01000004">
    <property type="protein sequence ID" value="TKS55829.1"/>
    <property type="molecule type" value="Genomic_DNA"/>
</dbReference>
<keyword evidence="9" id="KW-0675">Receptor</keyword>
<evidence type="ECO:0000256" key="3">
    <source>
        <dbReference type="ARBA" id="ARBA00022452"/>
    </source>
</evidence>
<evidence type="ECO:0000256" key="7">
    <source>
        <dbReference type="PROSITE-ProRule" id="PRU01360"/>
    </source>
</evidence>
<dbReference type="PROSITE" id="PS52016">
    <property type="entry name" value="TONB_DEPENDENT_REC_3"/>
    <property type="match status" value="1"/>
</dbReference>
<dbReference type="OrthoDB" id="9768177at2"/>
<dbReference type="Gene3D" id="2.40.170.20">
    <property type="entry name" value="TonB-dependent receptor, beta-barrel domain"/>
    <property type="match status" value="1"/>
</dbReference>
<sequence length="1004" mass="112462">MCLSSGLAQNTIRGKVVDESGLPLPSANISIKGTSTGTLTDFDGLFSIEVNIGETLVFSYIGYVTKEISISEQTEIQVTLTKDVNSLDEVVVIGYGEKSKRKVISAVSSVDSEELRKQPVPQVSNALEGLASGLFVRQTTGEPGFSGSSFEIRNFGNALVIVDGAPGDLNQLDPNEIEDISVLKDAAAASVYGVQGGNGVVLITTRKGKTGKPKLTYNNQFTFSTFTAYPDFLNSAQYAQVLNEGLSNANQNPFYTEEEIELFRTGSDPLNFPDTDWKDLVLDDWAFQQRHNLNLSGGTEKVKYFMSAGFIDQGSNYSTDALSFQQYNIRSNLSAEVTDNLSVSLNLAARRRENEAPAYSAFDIFRELSRSLPTDLAYYPDGTPVKPSFSPNHIQEGMRDFNAGYYRSINNNIDAKLTLDWDINQVQGLSIKTFASLIYDTSFNKDWGKGYELFTLNQQTGEYDSFTAIPEGAFSETILEQSTNYSNFYVLRPSINYDRTFNQHSVSGLLLAEIQQIQGENFSGRRQDFQSSAIDQLYAGSLQNQGANGSEFRENRLGYVGRFSYDYKAKYFFETSFRYDGSSRFAPGNEWGFFPSVSAGWRLSDESFFEPLKNAVQNLKLRGSIGTAGNDNTAAYQWLSGFNYSFFYVVGDGAVPTIDNTALANRDITWETNTTYNVGLDARFLNGDLQFSFDYFYRKREDVLAFASASVPSTLGVSIAAENLYEFSNEGFEFSLNYNKQITDDFKLGAVFNFSRSREKAVFIDENFQEDPFMRQNLTITGGFTNLRRGYISQGLFQSQEEIDSWAIQDNNNNASLQPGDVRFQDLNDDGIIDVRDQKVFGDGDKPAINYSLNLNTEYKRWNLSVLLTGAAGYDIYIDGEAQSPLRNGFNGYDYQMDYWTPENTGAAYPRITDGGFNENNNRYSDYWMRSGNHLRIRNVNLSYTLPSKISQKFGFYEFSMFVTGTNLHVFTTYDEDIDPQSTSGVGWYYPQNKSFTVGVNLSF</sequence>
<dbReference type="InterPro" id="IPR012910">
    <property type="entry name" value="Plug_dom"/>
</dbReference>
<protein>
    <submittedName>
        <fullName evidence="9">TonB-dependent receptor</fullName>
    </submittedName>
</protein>
<evidence type="ECO:0000256" key="1">
    <source>
        <dbReference type="ARBA" id="ARBA00004571"/>
    </source>
</evidence>
<keyword evidence="6 7" id="KW-0998">Cell outer membrane</keyword>
<evidence type="ECO:0000256" key="4">
    <source>
        <dbReference type="ARBA" id="ARBA00022692"/>
    </source>
</evidence>
<proteinExistence type="inferred from homology"/>
<dbReference type="Pfam" id="PF07715">
    <property type="entry name" value="Plug"/>
    <property type="match status" value="1"/>
</dbReference>
<evidence type="ECO:0000256" key="6">
    <source>
        <dbReference type="ARBA" id="ARBA00023237"/>
    </source>
</evidence>